<reference evidence="3" key="1">
    <citation type="submission" date="2014-12" db="EMBL/GenBank/DDBJ databases">
        <title>Insight into the proteome of Arion vulgaris.</title>
        <authorList>
            <person name="Aradska J."/>
            <person name="Bulat T."/>
            <person name="Smidak R."/>
            <person name="Sarate P."/>
            <person name="Gangsoo J."/>
            <person name="Sialana F."/>
            <person name="Bilban M."/>
            <person name="Lubec G."/>
        </authorList>
    </citation>
    <scope>NUCLEOTIDE SEQUENCE</scope>
    <source>
        <tissue evidence="3">Skin</tissue>
    </source>
</reference>
<dbReference type="PANTHER" id="PTHR31569">
    <property type="entry name" value="SWIM-TYPE DOMAIN-CONTAINING PROTEIN"/>
    <property type="match status" value="1"/>
</dbReference>
<dbReference type="InterPro" id="IPR052579">
    <property type="entry name" value="Zinc_finger_SWIM"/>
</dbReference>
<feature type="compositionally biased region" description="Polar residues" evidence="1">
    <location>
        <begin position="240"/>
        <end position="253"/>
    </location>
</feature>
<evidence type="ECO:0000259" key="2">
    <source>
        <dbReference type="Pfam" id="PF21599"/>
    </source>
</evidence>
<feature type="region of interest" description="Disordered" evidence="1">
    <location>
        <begin position="188"/>
        <end position="265"/>
    </location>
</feature>
<dbReference type="EMBL" id="HACG01012338">
    <property type="protein sequence ID" value="CEK59203.1"/>
    <property type="molecule type" value="Transcribed_RNA"/>
</dbReference>
<evidence type="ECO:0000256" key="1">
    <source>
        <dbReference type="SAM" id="MobiDB-lite"/>
    </source>
</evidence>
<gene>
    <name evidence="3" type="primary">ORF35502</name>
</gene>
<evidence type="ECO:0000313" key="3">
    <source>
        <dbReference type="EMBL" id="CEK59203.1"/>
    </source>
</evidence>
<name>A0A0B6YSI8_9EUPU</name>
<accession>A0A0B6YSI8</accession>
<dbReference type="PANTHER" id="PTHR31569:SF4">
    <property type="entry name" value="SWIM-TYPE DOMAIN-CONTAINING PROTEIN"/>
    <property type="match status" value="1"/>
</dbReference>
<feature type="compositionally biased region" description="Basic and acidic residues" evidence="1">
    <location>
        <begin position="227"/>
        <end position="239"/>
    </location>
</feature>
<proteinExistence type="predicted"/>
<feature type="domain" description="ZSWIM3 N-terminal" evidence="2">
    <location>
        <begin position="5"/>
        <end position="116"/>
    </location>
</feature>
<protein>
    <recommendedName>
        <fullName evidence="2">ZSWIM3 N-terminal domain-containing protein</fullName>
    </recommendedName>
</protein>
<feature type="compositionally biased region" description="Basic and acidic residues" evidence="1">
    <location>
        <begin position="199"/>
        <end position="220"/>
    </location>
</feature>
<feature type="compositionally biased region" description="Basic and acidic residues" evidence="1">
    <location>
        <begin position="324"/>
        <end position="337"/>
    </location>
</feature>
<dbReference type="Pfam" id="PF21599">
    <property type="entry name" value="ZSWIM3_N"/>
    <property type="match status" value="1"/>
</dbReference>
<dbReference type="AlphaFoldDB" id="A0A0B6YSI8"/>
<feature type="region of interest" description="Disordered" evidence="1">
    <location>
        <begin position="296"/>
        <end position="337"/>
    </location>
</feature>
<dbReference type="InterPro" id="IPR048325">
    <property type="entry name" value="ZSWIM3_N"/>
</dbReference>
<organism evidence="3">
    <name type="scientific">Arion vulgaris</name>
    <dbReference type="NCBI Taxonomy" id="1028688"/>
    <lineage>
        <taxon>Eukaryota</taxon>
        <taxon>Metazoa</taxon>
        <taxon>Spiralia</taxon>
        <taxon>Lophotrochozoa</taxon>
        <taxon>Mollusca</taxon>
        <taxon>Gastropoda</taxon>
        <taxon>Heterobranchia</taxon>
        <taxon>Euthyneura</taxon>
        <taxon>Panpulmonata</taxon>
        <taxon>Eupulmonata</taxon>
        <taxon>Stylommatophora</taxon>
        <taxon>Helicina</taxon>
        <taxon>Arionoidea</taxon>
        <taxon>Arionidae</taxon>
        <taxon>Arion</taxon>
    </lineage>
</organism>
<sequence length="375" mass="43156">MANLLEVGVEFESFDAFQAAMEQYEDANFVQFSRIDSRSVEKAQETSFSKTYNPQIKFSQLTYACTFGPRKGTSKSTGVRNSISRKIDCPVRMRISATSDGQRLAIRESKLDCHNHEISEEQYQSLARQKQLDEETEMEIYSLISTHDDKRLARMLVRDKLTKETGRAMSIKDILNIEKKVNRKLELEKRSEGSGNNDSDTRESEEVKDSADVENEEQKTAESPQSPKEEIESTEKEKPSPTTRSKQTGSSVGRPQRNRREPRRFRDALENGIKILHTSKDNVVSFISPDEANAIEFNSSSTNIKKLPVKVKEEPSPKGKKRKIHDDEEHPDTESIQERKLAIKEELFEMEKNKMIILQEIVKKLDKIIENQEHR</sequence>